<organism evidence="14 15">
    <name type="scientific">Batrachochytrium dendrobatidis (strain JAM81 / FGSC 10211)</name>
    <name type="common">Frog chytrid fungus</name>
    <dbReference type="NCBI Taxonomy" id="684364"/>
    <lineage>
        <taxon>Eukaryota</taxon>
        <taxon>Fungi</taxon>
        <taxon>Fungi incertae sedis</taxon>
        <taxon>Chytridiomycota</taxon>
        <taxon>Chytridiomycota incertae sedis</taxon>
        <taxon>Chytridiomycetes</taxon>
        <taxon>Rhizophydiales</taxon>
        <taxon>Rhizophydiales incertae sedis</taxon>
        <taxon>Batrachochytrium</taxon>
    </lineage>
</organism>
<dbReference type="RefSeq" id="XP_006677603.1">
    <property type="nucleotide sequence ID" value="XM_006677540.1"/>
</dbReference>
<dbReference type="GO" id="GO:0000977">
    <property type="term" value="F:RNA polymerase II transcription regulatory region sequence-specific DNA binding"/>
    <property type="evidence" value="ECO:0000318"/>
    <property type="project" value="GO_Central"/>
</dbReference>
<dbReference type="OrthoDB" id="8922241at2759"/>
<keyword evidence="3" id="KW-0479">Metal-binding</keyword>
<dbReference type="GeneID" id="18242700"/>
<keyword evidence="6" id="KW-0862">Zinc</keyword>
<evidence type="ECO:0000313" key="14">
    <source>
        <dbReference type="EMBL" id="EGF82006.1"/>
    </source>
</evidence>
<evidence type="ECO:0000256" key="5">
    <source>
        <dbReference type="ARBA" id="ARBA00022771"/>
    </source>
</evidence>
<feature type="compositionally biased region" description="Low complexity" evidence="12">
    <location>
        <begin position="210"/>
        <end position="221"/>
    </location>
</feature>
<dbReference type="FunFam" id="3.30.160.60:FF:000446">
    <property type="entry name" value="Zinc finger protein"/>
    <property type="match status" value="1"/>
</dbReference>
<feature type="region of interest" description="Disordered" evidence="12">
    <location>
        <begin position="279"/>
        <end position="307"/>
    </location>
</feature>
<dbReference type="PANTHER" id="PTHR24404:SF114">
    <property type="entry name" value="KLUMPFUSS, ISOFORM B-RELATED"/>
    <property type="match status" value="1"/>
</dbReference>
<sequence>MIVDRVRSLLFSTKTALAKVDKLSILLETAIAIIIAEAGGRVFKKVVFMAHTGTRISDIAAVLDLHASTANTTSNSTKFNPIITANPTESSAAAAHSILLRLAQSNPIISHSDIFNQQSLSNLNSSLSNGQLPWHSDSIHQNSGTHELLYPFIPSTQQDHPHFYSNDQKFDSESMFSRLNAAISSTQLTTDATSEPISDHSTRESLNAGSSSNSNDHSTTDLNHSLSSHLFMEQMVAAAAAAAAAQAQTGLALSSTQQLYQDNPYTIQSQSNHQNSNLMDEIHSTSGRGNDGHLSKSQPSTSGDGFIIPDTTVDIPGGGRIVVRQDAQGKYCCHLCDHSFSRLFNLRSHMSTHSRIKPFQCTTCDKQFSRNHDLARHQRIHSKEKGHVCTACGRKFSRLDALKRHSRMDKGARKAYCADLPFSEKQSTDAEHDSTQSNLPPHEIQFQETQKKQQQQLLNHQLKQRHKQKRQVEQLQAFQSAASYPSIHTSNQDSHLSRHQNDDFLSRLGHSPFQLQVCHLSNNGGDGKEDSTQGVVDISNSTSRNDFTRAVMVIEEATAAAVAAALAFNSHLQ</sequence>
<keyword evidence="10" id="KW-0539">Nucleus</keyword>
<keyword evidence="7" id="KW-0805">Transcription regulation</keyword>
<evidence type="ECO:0000256" key="4">
    <source>
        <dbReference type="ARBA" id="ARBA00022737"/>
    </source>
</evidence>
<evidence type="ECO:0000256" key="6">
    <source>
        <dbReference type="ARBA" id="ARBA00022833"/>
    </source>
</evidence>
<dbReference type="GO" id="GO:0005634">
    <property type="term" value="C:nucleus"/>
    <property type="evidence" value="ECO:0000318"/>
    <property type="project" value="GO_Central"/>
</dbReference>
<dbReference type="EMBL" id="GL882881">
    <property type="protein sequence ID" value="EGF82006.1"/>
    <property type="molecule type" value="Genomic_DNA"/>
</dbReference>
<keyword evidence="4" id="KW-0677">Repeat</keyword>
<dbReference type="Pfam" id="PF13912">
    <property type="entry name" value="zf-C2H2_6"/>
    <property type="match status" value="1"/>
</dbReference>
<name>F4NYE3_BATDJ</name>
<evidence type="ECO:0000313" key="15">
    <source>
        <dbReference type="Proteomes" id="UP000007241"/>
    </source>
</evidence>
<dbReference type="AlphaFoldDB" id="F4NYE3"/>
<keyword evidence="5 11" id="KW-0863">Zinc-finger</keyword>
<evidence type="ECO:0000256" key="9">
    <source>
        <dbReference type="ARBA" id="ARBA00023163"/>
    </source>
</evidence>
<evidence type="ECO:0000256" key="3">
    <source>
        <dbReference type="ARBA" id="ARBA00022723"/>
    </source>
</evidence>
<dbReference type="Pfam" id="PF00096">
    <property type="entry name" value="zf-C2H2"/>
    <property type="match status" value="2"/>
</dbReference>
<comment type="subcellular location">
    <subcellularLocation>
        <location evidence="1">Nucleus</location>
    </subcellularLocation>
</comment>
<feature type="compositionally biased region" description="Polar residues" evidence="12">
    <location>
        <begin position="187"/>
        <end position="196"/>
    </location>
</feature>
<accession>F4NYE3</accession>
<feature type="region of interest" description="Disordered" evidence="12">
    <location>
        <begin position="187"/>
        <end position="222"/>
    </location>
</feature>
<dbReference type="PROSITE" id="PS00028">
    <property type="entry name" value="ZINC_FINGER_C2H2_1"/>
    <property type="match status" value="2"/>
</dbReference>
<feature type="compositionally biased region" description="Polar residues" evidence="12">
    <location>
        <begin position="279"/>
        <end position="288"/>
    </location>
</feature>
<dbReference type="GO" id="GO:0006357">
    <property type="term" value="P:regulation of transcription by RNA polymerase II"/>
    <property type="evidence" value="ECO:0000318"/>
    <property type="project" value="GO_Central"/>
</dbReference>
<protein>
    <recommendedName>
        <fullName evidence="13">C2H2-type domain-containing protein</fullName>
    </recommendedName>
</protein>
<evidence type="ECO:0000256" key="10">
    <source>
        <dbReference type="ARBA" id="ARBA00023242"/>
    </source>
</evidence>
<dbReference type="Proteomes" id="UP000007241">
    <property type="component" value="Unassembled WGS sequence"/>
</dbReference>
<evidence type="ECO:0000256" key="7">
    <source>
        <dbReference type="ARBA" id="ARBA00023015"/>
    </source>
</evidence>
<dbReference type="GO" id="GO:0000981">
    <property type="term" value="F:DNA-binding transcription factor activity, RNA polymerase II-specific"/>
    <property type="evidence" value="ECO:0000318"/>
    <property type="project" value="GO_Central"/>
</dbReference>
<evidence type="ECO:0000259" key="13">
    <source>
        <dbReference type="PROSITE" id="PS50157"/>
    </source>
</evidence>
<dbReference type="InterPro" id="IPR013087">
    <property type="entry name" value="Znf_C2H2_type"/>
</dbReference>
<dbReference type="HOGENOM" id="CLU_475627_0_0_1"/>
<dbReference type="STRING" id="684364.F4NYE3"/>
<evidence type="ECO:0000256" key="11">
    <source>
        <dbReference type="PROSITE-ProRule" id="PRU00042"/>
    </source>
</evidence>
<dbReference type="InterPro" id="IPR036236">
    <property type="entry name" value="Znf_C2H2_sf"/>
</dbReference>
<dbReference type="SUPFAM" id="SSF57667">
    <property type="entry name" value="beta-beta-alpha zinc fingers"/>
    <property type="match status" value="2"/>
</dbReference>
<dbReference type="Gene3D" id="3.30.160.60">
    <property type="entry name" value="Classic Zinc Finger"/>
    <property type="match status" value="2"/>
</dbReference>
<dbReference type="OMA" id="PMEITEM"/>
<dbReference type="PANTHER" id="PTHR24404">
    <property type="entry name" value="ZINC FINGER PROTEIN"/>
    <property type="match status" value="1"/>
</dbReference>
<dbReference type="FunFam" id="3.30.160.60:FF:000620">
    <property type="entry name" value="Zinc finger protein 263"/>
    <property type="match status" value="1"/>
</dbReference>
<keyword evidence="8" id="KW-0238">DNA-binding</keyword>
<keyword evidence="9" id="KW-0804">Transcription</keyword>
<dbReference type="InterPro" id="IPR050589">
    <property type="entry name" value="Ikaros_C2H2-ZF"/>
</dbReference>
<evidence type="ECO:0000256" key="8">
    <source>
        <dbReference type="ARBA" id="ARBA00023125"/>
    </source>
</evidence>
<keyword evidence="15" id="KW-1185">Reference proteome</keyword>
<gene>
    <name evidence="14" type="ORF">BATDEDRAFT_87179</name>
</gene>
<proteinExistence type="inferred from homology"/>
<evidence type="ECO:0000256" key="12">
    <source>
        <dbReference type="SAM" id="MobiDB-lite"/>
    </source>
</evidence>
<evidence type="ECO:0000256" key="1">
    <source>
        <dbReference type="ARBA" id="ARBA00004123"/>
    </source>
</evidence>
<dbReference type="SMART" id="SM00355">
    <property type="entry name" value="ZnF_C2H2"/>
    <property type="match status" value="3"/>
</dbReference>
<dbReference type="GO" id="GO:0008270">
    <property type="term" value="F:zinc ion binding"/>
    <property type="evidence" value="ECO:0007669"/>
    <property type="project" value="UniProtKB-KW"/>
</dbReference>
<dbReference type="InParanoid" id="F4NYE3"/>
<reference evidence="14 15" key="1">
    <citation type="submission" date="2009-12" db="EMBL/GenBank/DDBJ databases">
        <title>The draft genome of Batrachochytrium dendrobatidis.</title>
        <authorList>
            <consortium name="US DOE Joint Genome Institute (JGI-PGF)"/>
            <person name="Kuo A."/>
            <person name="Salamov A."/>
            <person name="Schmutz J."/>
            <person name="Lucas S."/>
            <person name="Pitluck S."/>
            <person name="Rosenblum E."/>
            <person name="Stajich J."/>
            <person name="Eisen M."/>
            <person name="Grigoriev I.V."/>
        </authorList>
    </citation>
    <scope>NUCLEOTIDE SEQUENCE [LARGE SCALE GENOMIC DNA]</scope>
    <source>
        <strain evidence="15">JAM81 / FGSC 10211</strain>
    </source>
</reference>
<comment type="similarity">
    <text evidence="2">Belongs to the krueppel C2H2-type zinc-finger protein family.</text>
</comment>
<feature type="domain" description="C2H2-type" evidence="13">
    <location>
        <begin position="359"/>
        <end position="386"/>
    </location>
</feature>
<evidence type="ECO:0000256" key="2">
    <source>
        <dbReference type="ARBA" id="ARBA00006991"/>
    </source>
</evidence>
<dbReference type="PROSITE" id="PS50157">
    <property type="entry name" value="ZINC_FINGER_C2H2_2"/>
    <property type="match status" value="3"/>
</dbReference>
<feature type="domain" description="C2H2-type" evidence="13">
    <location>
        <begin position="331"/>
        <end position="358"/>
    </location>
</feature>
<feature type="domain" description="C2H2-type" evidence="13">
    <location>
        <begin position="387"/>
        <end position="414"/>
    </location>
</feature>